<dbReference type="RefSeq" id="WP_094571222.1">
    <property type="nucleotide sequence ID" value="NZ_CP022743.1"/>
</dbReference>
<reference evidence="1 2" key="1">
    <citation type="submission" date="2017-08" db="EMBL/GenBank/DDBJ databases">
        <title>Complete genome sequence of Mucilaginibacter sp. strain BJC16-A31.</title>
        <authorList>
            <consortium name="Henan University of Science and Technology"/>
            <person name="You X."/>
        </authorList>
    </citation>
    <scope>NUCLEOTIDE SEQUENCE [LARGE SCALE GENOMIC DNA]</scope>
    <source>
        <strain evidence="1 2">BJC16-A31</strain>
    </source>
</reference>
<evidence type="ECO:0000313" key="1">
    <source>
        <dbReference type="EMBL" id="ASU34943.1"/>
    </source>
</evidence>
<proteinExistence type="predicted"/>
<dbReference type="AlphaFoldDB" id="A0A223NYK7"/>
<evidence type="ECO:0000313" key="2">
    <source>
        <dbReference type="Proteomes" id="UP000215002"/>
    </source>
</evidence>
<name>A0A223NYK7_9SPHI</name>
<dbReference type="OrthoDB" id="801729at2"/>
<organism evidence="1 2">
    <name type="scientific">Mucilaginibacter xinganensis</name>
    <dbReference type="NCBI Taxonomy" id="1234841"/>
    <lineage>
        <taxon>Bacteria</taxon>
        <taxon>Pseudomonadati</taxon>
        <taxon>Bacteroidota</taxon>
        <taxon>Sphingobacteriia</taxon>
        <taxon>Sphingobacteriales</taxon>
        <taxon>Sphingobacteriaceae</taxon>
        <taxon>Mucilaginibacter</taxon>
    </lineage>
</organism>
<dbReference type="EMBL" id="CP022743">
    <property type="protein sequence ID" value="ASU34943.1"/>
    <property type="molecule type" value="Genomic_DNA"/>
</dbReference>
<keyword evidence="2" id="KW-1185">Reference proteome</keyword>
<gene>
    <name evidence="1" type="ORF">MuYL_3058</name>
</gene>
<sequence length="144" mass="16735">MTNEFTTYCSHYYHLTRLFEARNQHFNNLLNDAPPYTRQNKVSDLDAIISYNRKVHAAKAKADKTFKDLTETGHTILAIMQYFDIQPRAVLTGQVPGEMEYEVWANEKGQVFIGKIRDLPKEPDNPNMIHLKCWKAGKDDDEDE</sequence>
<dbReference type="Proteomes" id="UP000215002">
    <property type="component" value="Chromosome"/>
</dbReference>
<accession>A0A223NYK7</accession>
<protein>
    <submittedName>
        <fullName evidence="1">Uncharacterized protein</fullName>
    </submittedName>
</protein>
<dbReference type="KEGG" id="muc:MuYL_3058"/>